<dbReference type="EMBL" id="JAUSYP010000001">
    <property type="protein sequence ID" value="MDQ0747373.1"/>
    <property type="molecule type" value="Genomic_DNA"/>
</dbReference>
<dbReference type="RefSeq" id="WP_370880772.1">
    <property type="nucleotide sequence ID" value="NZ_JAUSYP010000001.1"/>
</dbReference>
<evidence type="ECO:0000313" key="4">
    <source>
        <dbReference type="Proteomes" id="UP001232755"/>
    </source>
</evidence>
<feature type="chain" id="PRO_5047335951" description="Secreted protein" evidence="2">
    <location>
        <begin position="25"/>
        <end position="282"/>
    </location>
</feature>
<accession>A0ABU0QJ21</accession>
<proteinExistence type="predicted"/>
<feature type="region of interest" description="Disordered" evidence="1">
    <location>
        <begin position="23"/>
        <end position="52"/>
    </location>
</feature>
<evidence type="ECO:0000256" key="2">
    <source>
        <dbReference type="SAM" id="SignalP"/>
    </source>
</evidence>
<feature type="compositionally biased region" description="Low complexity" evidence="1">
    <location>
        <begin position="161"/>
        <end position="197"/>
    </location>
</feature>
<sequence length="282" mass="27677">MSWTRGSRAVLVICVLLLTGSAGRGSDEARGSGASPTPVGSLLGDRDQGGRPYREVARQGAPDIGVEVQPGAAGGWDVRLTVRNFRFSPAGTAARAVAGRGLARLYVDGRLVARLRAPGYRLAGRLVPRGTHHVTARLYADDGTVWAVDGTPVESTADITASEPGPGAGAGAESEPGPGAGAESESGPGAGLASESGPGVGAESESGPGLASESGPGVGAESEPGPGAGLASESGPGAGLASESGPGPTPGVGDRLTVRTHASDPRIRIGGRGSPERAGKAS</sequence>
<evidence type="ECO:0008006" key="5">
    <source>
        <dbReference type="Google" id="ProtNLM"/>
    </source>
</evidence>
<reference evidence="3 4" key="1">
    <citation type="submission" date="2023-07" db="EMBL/GenBank/DDBJ databases">
        <title>Comparative genomics of wheat-associated soil bacteria to identify genetic determinants of phenazine resistance.</title>
        <authorList>
            <person name="Mouncey N."/>
        </authorList>
    </citation>
    <scope>NUCLEOTIDE SEQUENCE [LARGE SCALE GENOMIC DNA]</scope>
    <source>
        <strain evidence="3 4">B3I12</strain>
    </source>
</reference>
<evidence type="ECO:0000313" key="3">
    <source>
        <dbReference type="EMBL" id="MDQ0747373.1"/>
    </source>
</evidence>
<keyword evidence="4" id="KW-1185">Reference proteome</keyword>
<protein>
    <recommendedName>
        <fullName evidence="5">Secreted protein</fullName>
    </recommendedName>
</protein>
<dbReference type="Proteomes" id="UP001232755">
    <property type="component" value="Unassembled WGS sequence"/>
</dbReference>
<keyword evidence="2" id="KW-0732">Signal</keyword>
<gene>
    <name evidence="3" type="ORF">QF034_001604</name>
</gene>
<name>A0ABU0QJ21_9ACTN</name>
<feature type="signal peptide" evidence="2">
    <location>
        <begin position="1"/>
        <end position="24"/>
    </location>
</feature>
<organism evidence="3 4">
    <name type="scientific">Streptomyces africanus</name>
    <dbReference type="NCBI Taxonomy" id="231024"/>
    <lineage>
        <taxon>Bacteria</taxon>
        <taxon>Bacillati</taxon>
        <taxon>Actinomycetota</taxon>
        <taxon>Actinomycetes</taxon>
        <taxon>Kitasatosporales</taxon>
        <taxon>Streptomycetaceae</taxon>
        <taxon>Streptomyces</taxon>
    </lineage>
</organism>
<evidence type="ECO:0000256" key="1">
    <source>
        <dbReference type="SAM" id="MobiDB-lite"/>
    </source>
</evidence>
<comment type="caution">
    <text evidence="3">The sequence shown here is derived from an EMBL/GenBank/DDBJ whole genome shotgun (WGS) entry which is preliminary data.</text>
</comment>
<feature type="region of interest" description="Disordered" evidence="1">
    <location>
        <begin position="156"/>
        <end position="282"/>
    </location>
</feature>